<dbReference type="KEGG" id="meiy:MIN45_P1417"/>
<keyword evidence="1" id="KW-0732">Signal</keyword>
<sequence length="288" mass="32126">MRRPGWRFWLWLAALASLATAAFDPRWTLPRPVHRYLAVVDITQSMNTRDYHRPGLPNDRIGFVKVSLEQALMALPCGTELGLAIFTHKNAHVLLTPLEICAHGAALRDALRAIDWRSAWAADSYIAYGLFDAVRTARALKSGVIFFTDGDPVPATARQPPFRGKPGQVKGWIVGVGGLVPAPIPKLDLEGRLTGYWRRADLPRSVQSPRFVRQIRREREGLLLSRLHEDELRQLAGLTGLRYHRLTTPQALTEALNRPETAEIRPTALPLRPWLIGLALALALATLV</sequence>
<dbReference type="Proteomes" id="UP001321450">
    <property type="component" value="Chromosome"/>
</dbReference>
<evidence type="ECO:0000313" key="3">
    <source>
        <dbReference type="Proteomes" id="UP001321450"/>
    </source>
</evidence>
<reference evidence="3" key="1">
    <citation type="journal article" date="2024" name="Int. J. Syst. Evol. Microbiol.">
        <title>Methylomarinovum tepidoasis sp. nov., a moderately thermophilic methanotroph of the family Methylothermaceae isolated from a deep-sea hydrothermal field.</title>
        <authorList>
            <person name="Hirayama H."/>
            <person name="Takaki Y."/>
            <person name="Abe M."/>
            <person name="Miyazaki M."/>
            <person name="Uematsu K."/>
            <person name="Matsui Y."/>
            <person name="Takai K."/>
        </authorList>
    </citation>
    <scope>NUCLEOTIDE SEQUENCE [LARGE SCALE GENOMIC DNA]</scope>
    <source>
        <strain evidence="3">IN45</strain>
    </source>
</reference>
<dbReference type="EMBL" id="AP024718">
    <property type="protein sequence ID" value="BCX89047.1"/>
    <property type="molecule type" value="Genomic_DNA"/>
</dbReference>
<feature type="chain" id="PRO_5043459808" evidence="1">
    <location>
        <begin position="22"/>
        <end position="288"/>
    </location>
</feature>
<feature type="signal peptide" evidence="1">
    <location>
        <begin position="1"/>
        <end position="21"/>
    </location>
</feature>
<dbReference type="SUPFAM" id="SSF53300">
    <property type="entry name" value="vWA-like"/>
    <property type="match status" value="1"/>
</dbReference>
<gene>
    <name evidence="2" type="ORF">MIN45_P1417</name>
</gene>
<accession>A0AAU9CN35</accession>
<dbReference type="AlphaFoldDB" id="A0AAU9CN35"/>
<dbReference type="InterPro" id="IPR036465">
    <property type="entry name" value="vWFA_dom_sf"/>
</dbReference>
<dbReference type="Gene3D" id="3.40.50.410">
    <property type="entry name" value="von Willebrand factor, type A domain"/>
    <property type="match status" value="1"/>
</dbReference>
<protein>
    <submittedName>
        <fullName evidence="2">MxaL protein</fullName>
    </submittedName>
</protein>
<organism evidence="2 3">
    <name type="scientific">Methylomarinovum tepidoasis</name>
    <dbReference type="NCBI Taxonomy" id="2840183"/>
    <lineage>
        <taxon>Bacteria</taxon>
        <taxon>Pseudomonadati</taxon>
        <taxon>Pseudomonadota</taxon>
        <taxon>Gammaproteobacteria</taxon>
        <taxon>Methylococcales</taxon>
        <taxon>Methylothermaceae</taxon>
        <taxon>Methylomarinovum</taxon>
    </lineage>
</organism>
<evidence type="ECO:0000313" key="2">
    <source>
        <dbReference type="EMBL" id="BCX89047.1"/>
    </source>
</evidence>
<evidence type="ECO:0000256" key="1">
    <source>
        <dbReference type="SAM" id="SignalP"/>
    </source>
</evidence>
<dbReference type="RefSeq" id="WP_286291315.1">
    <property type="nucleotide sequence ID" value="NZ_AP024718.1"/>
</dbReference>
<keyword evidence="3" id="KW-1185">Reference proteome</keyword>
<proteinExistence type="predicted"/>
<name>A0AAU9CN35_9GAMM</name>